<feature type="transmembrane region" description="Helical" evidence="1">
    <location>
        <begin position="20"/>
        <end position="41"/>
    </location>
</feature>
<protein>
    <submittedName>
        <fullName evidence="2">Uncharacterized protein</fullName>
    </submittedName>
</protein>
<dbReference type="EMBL" id="JAGINX010000001">
    <property type="protein sequence ID" value="MBP2317944.1"/>
    <property type="molecule type" value="Genomic_DNA"/>
</dbReference>
<comment type="caution">
    <text evidence="2">The sequence shown here is derived from an EMBL/GenBank/DDBJ whole genome shotgun (WGS) entry which is preliminary data.</text>
</comment>
<dbReference type="Proteomes" id="UP001519331">
    <property type="component" value="Unassembled WGS sequence"/>
</dbReference>
<keyword evidence="1" id="KW-1133">Transmembrane helix</keyword>
<evidence type="ECO:0000256" key="1">
    <source>
        <dbReference type="SAM" id="Phobius"/>
    </source>
</evidence>
<evidence type="ECO:0000313" key="3">
    <source>
        <dbReference type="Proteomes" id="UP001519331"/>
    </source>
</evidence>
<keyword evidence="3" id="KW-1185">Reference proteome</keyword>
<sequence length="42" mass="4127">MAGGSMSVGVVAFGMHRMPMVTSGVAVAFLGGVRYVGAVVVA</sequence>
<name>A0ABS4T0G3_9MICC</name>
<accession>A0ABS4T0G3</accession>
<keyword evidence="1" id="KW-0472">Membrane</keyword>
<proteinExistence type="predicted"/>
<organism evidence="2 3">
    <name type="scientific">Nesterenkonia lacusekhoensis</name>
    <dbReference type="NCBI Taxonomy" id="150832"/>
    <lineage>
        <taxon>Bacteria</taxon>
        <taxon>Bacillati</taxon>
        <taxon>Actinomycetota</taxon>
        <taxon>Actinomycetes</taxon>
        <taxon>Micrococcales</taxon>
        <taxon>Micrococcaceae</taxon>
        <taxon>Nesterenkonia</taxon>
    </lineage>
</organism>
<dbReference type="RefSeq" id="WP_281069773.1">
    <property type="nucleotide sequence ID" value="NZ_JAGINX010000001.1"/>
</dbReference>
<keyword evidence="1" id="KW-0812">Transmembrane</keyword>
<evidence type="ECO:0000313" key="2">
    <source>
        <dbReference type="EMBL" id="MBP2317944.1"/>
    </source>
</evidence>
<gene>
    <name evidence="2" type="ORF">JOF45_000963</name>
</gene>
<reference evidence="2 3" key="1">
    <citation type="submission" date="2021-03" db="EMBL/GenBank/DDBJ databases">
        <title>Sequencing the genomes of 1000 actinobacteria strains.</title>
        <authorList>
            <person name="Klenk H.-P."/>
        </authorList>
    </citation>
    <scope>NUCLEOTIDE SEQUENCE [LARGE SCALE GENOMIC DNA]</scope>
    <source>
        <strain evidence="2 3">DSM 12544</strain>
    </source>
</reference>